<comment type="caution">
    <text evidence="3">The sequence shown here is derived from an EMBL/GenBank/DDBJ whole genome shotgun (WGS) entry which is preliminary data.</text>
</comment>
<dbReference type="InterPro" id="IPR006571">
    <property type="entry name" value="TLDc_dom"/>
</dbReference>
<dbReference type="Gene3D" id="3.30.710.10">
    <property type="entry name" value="Potassium Channel Kv1.1, Chain A"/>
    <property type="match status" value="1"/>
</dbReference>
<dbReference type="InterPro" id="IPR000210">
    <property type="entry name" value="BTB/POZ_dom"/>
</dbReference>
<dbReference type="SMART" id="SM00225">
    <property type="entry name" value="BTB"/>
    <property type="match status" value="1"/>
</dbReference>
<evidence type="ECO:0000313" key="3">
    <source>
        <dbReference type="EMBL" id="GES83747.1"/>
    </source>
</evidence>
<dbReference type="PROSITE" id="PS50097">
    <property type="entry name" value="BTB"/>
    <property type="match status" value="1"/>
</dbReference>
<feature type="domain" description="TLDc" evidence="2">
    <location>
        <begin position="225"/>
        <end position="404"/>
    </location>
</feature>
<dbReference type="Proteomes" id="UP000615446">
    <property type="component" value="Unassembled WGS sequence"/>
</dbReference>
<accession>A0A8H3LDF5</accession>
<dbReference type="AlphaFoldDB" id="A0A8H3LDF5"/>
<organism evidence="3 4">
    <name type="scientific">Rhizophagus clarus</name>
    <dbReference type="NCBI Taxonomy" id="94130"/>
    <lineage>
        <taxon>Eukaryota</taxon>
        <taxon>Fungi</taxon>
        <taxon>Fungi incertae sedis</taxon>
        <taxon>Mucoromycota</taxon>
        <taxon>Glomeromycotina</taxon>
        <taxon>Glomeromycetes</taxon>
        <taxon>Glomerales</taxon>
        <taxon>Glomeraceae</taxon>
        <taxon>Rhizophagus</taxon>
    </lineage>
</organism>
<dbReference type="SUPFAM" id="SSF54695">
    <property type="entry name" value="POZ domain"/>
    <property type="match status" value="1"/>
</dbReference>
<dbReference type="EMBL" id="BLAL01000073">
    <property type="protein sequence ID" value="GES83747.1"/>
    <property type="molecule type" value="Genomic_DNA"/>
</dbReference>
<sequence length="405" mass="47510">MLEDDEYHDVTIEVGDDPYVKIFRAHVVILNYRSPNLRKIFSTNKKSDETLTHIKLPNILPEIFQIILRYIYGGKLSLREYDTSDIVKILIAANELGLQELIPNIQSFLIKNKATWIEQNFNMIYRTSFEADSFSNPKLSSDPSNYSNDDYNILKNTLQHCIPLIRLYNLTSKEFLNNIFPYRKILPENLYIDLLKIFLDHDYRPQTKEIKVTKEINTNKSIDSKIITHQHAELISKWIDRLENTNELNNLYKFRLIFRGSRDGFTPEKFHEICDNKSYTIAIIKVKDSHEVLGGYNPIIWESRDCNSVSHSEFGKTKDSFIFSFNKDDIKNHILSRVKDVDYAIDNYRFHGPSFGRGDLIIYGGTERSFNNCTSRCKILSYEKQIREAVGYFAVEEYEIFQINI</sequence>
<evidence type="ECO:0000259" key="2">
    <source>
        <dbReference type="PROSITE" id="PS51886"/>
    </source>
</evidence>
<dbReference type="PROSITE" id="PS51886">
    <property type="entry name" value="TLDC"/>
    <property type="match status" value="1"/>
</dbReference>
<dbReference type="InterPro" id="IPR011333">
    <property type="entry name" value="SKP1/BTB/POZ_sf"/>
</dbReference>
<dbReference type="Pfam" id="PF00651">
    <property type="entry name" value="BTB"/>
    <property type="match status" value="1"/>
</dbReference>
<dbReference type="PANTHER" id="PTHR24413">
    <property type="entry name" value="SPECKLE-TYPE POZ PROTEIN"/>
    <property type="match status" value="1"/>
</dbReference>
<reference evidence="3" key="1">
    <citation type="submission" date="2019-10" db="EMBL/GenBank/DDBJ databases">
        <title>Conservation and host-specific expression of non-tandemly repeated heterogenous ribosome RNA gene in arbuscular mycorrhizal fungi.</title>
        <authorList>
            <person name="Maeda T."/>
            <person name="Kobayashi Y."/>
            <person name="Nakagawa T."/>
            <person name="Ezawa T."/>
            <person name="Yamaguchi K."/>
            <person name="Bino T."/>
            <person name="Nishimoto Y."/>
            <person name="Shigenobu S."/>
            <person name="Kawaguchi M."/>
        </authorList>
    </citation>
    <scope>NUCLEOTIDE SEQUENCE</scope>
    <source>
        <strain evidence="3">HR1</strain>
    </source>
</reference>
<dbReference type="OrthoDB" id="2367062at2759"/>
<gene>
    <name evidence="3" type="ORF">RCL2_001090200</name>
</gene>
<feature type="domain" description="BTB" evidence="1">
    <location>
        <begin position="8"/>
        <end position="80"/>
    </location>
</feature>
<proteinExistence type="predicted"/>
<evidence type="ECO:0000259" key="1">
    <source>
        <dbReference type="PROSITE" id="PS50097"/>
    </source>
</evidence>
<evidence type="ECO:0000313" key="4">
    <source>
        <dbReference type="Proteomes" id="UP000615446"/>
    </source>
</evidence>
<protein>
    <submittedName>
        <fullName evidence="3">Carbohydrate-binding module family 13 protein</fullName>
    </submittedName>
</protein>
<dbReference type="Pfam" id="PF07534">
    <property type="entry name" value="TLD"/>
    <property type="match status" value="1"/>
</dbReference>
<dbReference type="CDD" id="cd18186">
    <property type="entry name" value="BTB_POZ_ZBTB_KLHL-like"/>
    <property type="match status" value="1"/>
</dbReference>
<name>A0A8H3LDF5_9GLOM</name>